<dbReference type="InterPro" id="IPR006207">
    <property type="entry name" value="Cys_knot_C"/>
</dbReference>
<evidence type="ECO:0000256" key="2">
    <source>
        <dbReference type="ARBA" id="ARBA00022525"/>
    </source>
</evidence>
<evidence type="ECO:0000259" key="4">
    <source>
        <dbReference type="SMART" id="SM00041"/>
    </source>
</evidence>
<organism evidence="5 6">
    <name type="scientific">Panagrellus redivivus</name>
    <name type="common">Microworm</name>
    <dbReference type="NCBI Taxonomy" id="6233"/>
    <lineage>
        <taxon>Eukaryota</taxon>
        <taxon>Metazoa</taxon>
        <taxon>Ecdysozoa</taxon>
        <taxon>Nematoda</taxon>
        <taxon>Chromadorea</taxon>
        <taxon>Rhabditida</taxon>
        <taxon>Tylenchina</taxon>
        <taxon>Panagrolaimomorpha</taxon>
        <taxon>Panagrolaimoidea</taxon>
        <taxon>Panagrolaimidae</taxon>
        <taxon>Panagrellus</taxon>
    </lineage>
</organism>
<dbReference type="AlphaFoldDB" id="A0A7E4V4S2"/>
<dbReference type="WBParaSite" id="Pan_g16560.t1">
    <property type="protein sequence ID" value="Pan_g16560.t1"/>
    <property type="gene ID" value="Pan_g16560"/>
</dbReference>
<keyword evidence="5" id="KW-1185">Reference proteome</keyword>
<reference evidence="5" key="1">
    <citation type="journal article" date="2013" name="Genetics">
        <title>The draft genome and transcriptome of Panagrellus redivivus are shaped by the harsh demands of a free-living lifestyle.</title>
        <authorList>
            <person name="Srinivasan J."/>
            <person name="Dillman A.R."/>
            <person name="Macchietto M.G."/>
            <person name="Heikkinen L."/>
            <person name="Lakso M."/>
            <person name="Fracchia K.M."/>
            <person name="Antoshechkin I."/>
            <person name="Mortazavi A."/>
            <person name="Wong G."/>
            <person name="Sternberg P.W."/>
        </authorList>
    </citation>
    <scope>NUCLEOTIDE SEQUENCE [LARGE SCALE GENOMIC DNA]</scope>
    <source>
        <strain evidence="5">MT8872</strain>
    </source>
</reference>
<dbReference type="SMART" id="SM00041">
    <property type="entry name" value="CT"/>
    <property type="match status" value="1"/>
</dbReference>
<keyword evidence="2" id="KW-0964">Secreted</keyword>
<comment type="subcellular location">
    <subcellularLocation>
        <location evidence="1">Secreted</location>
    </subcellularLocation>
</comment>
<name>A0A7E4V4S2_PANRE</name>
<dbReference type="InterPro" id="IPR029034">
    <property type="entry name" value="Cystine-knot_cytokine"/>
</dbReference>
<dbReference type="InterPro" id="IPR006208">
    <property type="entry name" value="Glyco_hormone_CN"/>
</dbReference>
<evidence type="ECO:0000313" key="5">
    <source>
        <dbReference type="Proteomes" id="UP000492821"/>
    </source>
</evidence>
<sequence length="162" mass="17722">MTDSNFPATEPPNIVPECEKVAGFEQKSAVSRHRSALRRVLNLAQQQRRLLFIVCCWVVMLSNTGHCGTLRPSCRLAGHEELIDVAGCDLVAVKVNKCHGYCSSISFLHPVDQGALAMKAECCRMLEVQKVSVNVSCKDGPRTIEIPSALECGCSFCAVDRI</sequence>
<evidence type="ECO:0000313" key="6">
    <source>
        <dbReference type="WBParaSite" id="Pan_g16560.t1"/>
    </source>
</evidence>
<dbReference type="Pfam" id="PF00007">
    <property type="entry name" value="Cys_knot"/>
    <property type="match status" value="1"/>
</dbReference>
<dbReference type="Proteomes" id="UP000492821">
    <property type="component" value="Unassembled WGS sequence"/>
</dbReference>
<dbReference type="GO" id="GO:0005576">
    <property type="term" value="C:extracellular region"/>
    <property type="evidence" value="ECO:0007669"/>
    <property type="project" value="UniProtKB-SubCell"/>
</dbReference>
<evidence type="ECO:0000256" key="1">
    <source>
        <dbReference type="ARBA" id="ARBA00004613"/>
    </source>
</evidence>
<protein>
    <submittedName>
        <fullName evidence="6">CTCK domain-containing protein</fullName>
    </submittedName>
</protein>
<accession>A0A7E4V4S2</accession>
<proteinExistence type="predicted"/>
<reference evidence="6" key="2">
    <citation type="submission" date="2020-10" db="UniProtKB">
        <authorList>
            <consortium name="WormBaseParasite"/>
        </authorList>
    </citation>
    <scope>IDENTIFICATION</scope>
</reference>
<dbReference type="Gene3D" id="2.10.90.10">
    <property type="entry name" value="Cystine-knot cytokines"/>
    <property type="match status" value="1"/>
</dbReference>
<keyword evidence="3" id="KW-1015">Disulfide bond</keyword>
<feature type="domain" description="CTCK" evidence="4">
    <location>
        <begin position="76"/>
        <end position="158"/>
    </location>
</feature>
<evidence type="ECO:0000256" key="3">
    <source>
        <dbReference type="ARBA" id="ARBA00023157"/>
    </source>
</evidence>